<dbReference type="OrthoDB" id="676979at2759"/>
<dbReference type="SUPFAM" id="SSF52058">
    <property type="entry name" value="L domain-like"/>
    <property type="match status" value="1"/>
</dbReference>
<sequence length="394" mass="46254">MNDNYSVSKEKKLINDHCDDILRQIDIKTEIKLSKYPQNSPIFNKARECFINDITSWKNTLLNKIYELKLNLEFEDEDLTKAQVFNDQSLLFIESIYKNDHEKSIGKLIRVNQYVTNNVLIKISNFINQIKNDDYFHTENLDQDELRAYLLLKEFDPNIDLHFQDSEIPEEQRCDIWLNNDVYESKHSFPDSYTIIDLDFFQLDGIASRLFTGFNNLIQLSFESCSLLAINLSLFGSILPNLKKLSFSFNSLNYLEPNSLSFFPNLEELNLIYCSIENIESDFFKGLKNLKSLFLSKNCLDRVDASWFIEMPNLEVLYLDSNKIETLENNVFSSLGKLKYLNISKNHIEILDPNVFNGLESIEEICYDFLFDLKMILGKKFKDVKFLPYRNSVM</sequence>
<keyword evidence="1" id="KW-0433">Leucine-rich repeat</keyword>
<keyword evidence="5" id="KW-1185">Reference proteome</keyword>
<dbReference type="GO" id="GO:0031012">
    <property type="term" value="C:extracellular matrix"/>
    <property type="evidence" value="ECO:0007669"/>
    <property type="project" value="TreeGrafter"/>
</dbReference>
<dbReference type="InterPro" id="IPR001611">
    <property type="entry name" value="Leu-rich_rpt"/>
</dbReference>
<dbReference type="Gene3D" id="3.80.10.10">
    <property type="entry name" value="Ribonuclease Inhibitor"/>
    <property type="match status" value="1"/>
</dbReference>
<dbReference type="InterPro" id="IPR032675">
    <property type="entry name" value="LRR_dom_sf"/>
</dbReference>
<name>A0A813YR64_9BILA</name>
<keyword evidence="2" id="KW-0732">Signal</keyword>
<dbReference type="InterPro" id="IPR003591">
    <property type="entry name" value="Leu-rich_rpt_typical-subtyp"/>
</dbReference>
<dbReference type="PANTHER" id="PTHR24373:SF370">
    <property type="entry name" value="FISH-LIPS, ISOFORM E"/>
    <property type="match status" value="1"/>
</dbReference>
<gene>
    <name evidence="4" type="ORF">OXX778_LOCUS10744</name>
</gene>
<proteinExistence type="predicted"/>
<protein>
    <submittedName>
        <fullName evidence="4">Uncharacterized protein</fullName>
    </submittedName>
</protein>
<dbReference type="Pfam" id="PF13855">
    <property type="entry name" value="LRR_8"/>
    <property type="match status" value="1"/>
</dbReference>
<dbReference type="SMART" id="SM00369">
    <property type="entry name" value="LRR_TYP"/>
    <property type="match status" value="5"/>
</dbReference>
<dbReference type="AlphaFoldDB" id="A0A813YR64"/>
<organism evidence="4 5">
    <name type="scientific">Brachionus calyciflorus</name>
    <dbReference type="NCBI Taxonomy" id="104777"/>
    <lineage>
        <taxon>Eukaryota</taxon>
        <taxon>Metazoa</taxon>
        <taxon>Spiralia</taxon>
        <taxon>Gnathifera</taxon>
        <taxon>Rotifera</taxon>
        <taxon>Eurotatoria</taxon>
        <taxon>Monogononta</taxon>
        <taxon>Pseudotrocha</taxon>
        <taxon>Ploima</taxon>
        <taxon>Brachionidae</taxon>
        <taxon>Brachionus</taxon>
    </lineage>
</organism>
<evidence type="ECO:0000256" key="1">
    <source>
        <dbReference type="ARBA" id="ARBA00022614"/>
    </source>
</evidence>
<comment type="caution">
    <text evidence="4">The sequence shown here is derived from an EMBL/GenBank/DDBJ whole genome shotgun (WGS) entry which is preliminary data.</text>
</comment>
<dbReference type="EMBL" id="CAJNOC010001741">
    <property type="protein sequence ID" value="CAF0887664.1"/>
    <property type="molecule type" value="Genomic_DNA"/>
</dbReference>
<accession>A0A813YR64</accession>
<evidence type="ECO:0000256" key="2">
    <source>
        <dbReference type="ARBA" id="ARBA00022729"/>
    </source>
</evidence>
<dbReference type="InterPro" id="IPR050328">
    <property type="entry name" value="Dev_Immune_Receptor"/>
</dbReference>
<dbReference type="Pfam" id="PF00560">
    <property type="entry name" value="LRR_1"/>
    <property type="match status" value="1"/>
</dbReference>
<evidence type="ECO:0000313" key="5">
    <source>
        <dbReference type="Proteomes" id="UP000663879"/>
    </source>
</evidence>
<dbReference type="PROSITE" id="PS51450">
    <property type="entry name" value="LRR"/>
    <property type="match status" value="1"/>
</dbReference>
<evidence type="ECO:0000313" key="4">
    <source>
        <dbReference type="EMBL" id="CAF0887664.1"/>
    </source>
</evidence>
<reference evidence="4" key="1">
    <citation type="submission" date="2021-02" db="EMBL/GenBank/DDBJ databases">
        <authorList>
            <person name="Nowell W R."/>
        </authorList>
    </citation>
    <scope>NUCLEOTIDE SEQUENCE</scope>
    <source>
        <strain evidence="4">Ploen Becks lab</strain>
    </source>
</reference>
<keyword evidence="3" id="KW-0677">Repeat</keyword>
<dbReference type="GO" id="GO:0005615">
    <property type="term" value="C:extracellular space"/>
    <property type="evidence" value="ECO:0007669"/>
    <property type="project" value="TreeGrafter"/>
</dbReference>
<dbReference type="Proteomes" id="UP000663879">
    <property type="component" value="Unassembled WGS sequence"/>
</dbReference>
<dbReference type="PANTHER" id="PTHR24373">
    <property type="entry name" value="SLIT RELATED LEUCINE-RICH REPEAT NEURONAL PROTEIN"/>
    <property type="match status" value="1"/>
</dbReference>
<evidence type="ECO:0000256" key="3">
    <source>
        <dbReference type="ARBA" id="ARBA00022737"/>
    </source>
</evidence>